<feature type="transmembrane region" description="Helical" evidence="2">
    <location>
        <begin position="179"/>
        <end position="198"/>
    </location>
</feature>
<keyword evidence="2" id="KW-0812">Transmembrane</keyword>
<feature type="transmembrane region" description="Helical" evidence="2">
    <location>
        <begin position="284"/>
        <end position="307"/>
    </location>
</feature>
<dbReference type="EMBL" id="JAUZMY010000048">
    <property type="protein sequence ID" value="MEE2041378.1"/>
    <property type="molecule type" value="Genomic_DNA"/>
</dbReference>
<feature type="transmembrane region" description="Helical" evidence="2">
    <location>
        <begin position="368"/>
        <end position="398"/>
    </location>
</feature>
<evidence type="ECO:0000313" key="4">
    <source>
        <dbReference type="Proteomes" id="UP001356095"/>
    </source>
</evidence>
<evidence type="ECO:0000256" key="2">
    <source>
        <dbReference type="SAM" id="Phobius"/>
    </source>
</evidence>
<dbReference type="NCBIfam" id="TIGR00791">
    <property type="entry name" value="gntP"/>
    <property type="match status" value="1"/>
</dbReference>
<keyword evidence="4" id="KW-1185">Reference proteome</keyword>
<dbReference type="PIRSF" id="PIRSF002746">
    <property type="entry name" value="Gluconate_transporter"/>
    <property type="match status" value="1"/>
</dbReference>
<sequence>MSETAWILTASVLAVVFLLLLIIRFRFQPFVALLIAAIAFGLATGTAPLSLVEQIVDRMGGALGQVALIIGLGAIFGEVLQRAGAAERLATTLVDRVSDRYLAWALGLAGFLVSIAVFIDVAIVILVPLLYAIARRTGRSLLYYGIPLCAGLSVTHTFIPPTPGPIATAGILGADLGLVIVYGVVCGLPAMAVAGPLFGRFIAKRIFVPVPADAVSVTAGSGSAEGPRKRTGSGEGTTASGGAEDGAADPLPSFGSVLGALLLPLALILGGTTSGLLLPEGSPAATVLGFVGHPVIALLVTCLYTLWFFGVRKGRSGKELQEMATKALAPAGVIILITGAGGVFGGLLVDSGLGEVLAAGMQRINMPIVLFGFLAAAVIRLSQGSGTVAMITGATLTAPLLETIGASPSLAALTCIAIACGGTAFSHVNDSGFWMANRYLGMSVGDTLRSWTVMKTLVGFTGLAVVLVLTLFVT</sequence>
<gene>
    <name evidence="3" type="ORF">Q8791_29555</name>
</gene>
<dbReference type="PANTHER" id="PTHR30354:SF25">
    <property type="entry name" value="INNER MEMBRANE PERMEASE YGBN"/>
    <property type="match status" value="1"/>
</dbReference>
<feature type="transmembrane region" description="Helical" evidence="2">
    <location>
        <begin position="448"/>
        <end position="473"/>
    </location>
</feature>
<feature type="transmembrane region" description="Helical" evidence="2">
    <location>
        <begin position="327"/>
        <end position="348"/>
    </location>
</feature>
<feature type="region of interest" description="Disordered" evidence="1">
    <location>
        <begin position="217"/>
        <end position="245"/>
    </location>
</feature>
<comment type="caution">
    <text evidence="3">The sequence shown here is derived from an EMBL/GenBank/DDBJ whole genome shotgun (WGS) entry which is preliminary data.</text>
</comment>
<feature type="transmembrane region" description="Helical" evidence="2">
    <location>
        <begin position="30"/>
        <end position="51"/>
    </location>
</feature>
<proteinExistence type="predicted"/>
<reference evidence="3 4" key="1">
    <citation type="submission" date="2023-08" db="EMBL/GenBank/DDBJ databases">
        <authorList>
            <person name="Girao M."/>
            <person name="Carvalho M.F."/>
        </authorList>
    </citation>
    <scope>NUCLEOTIDE SEQUENCE [LARGE SCALE GENOMIC DNA]</scope>
    <source>
        <strain evidence="3 4">CT-R113</strain>
    </source>
</reference>
<accession>A0ABU7KGM5</accession>
<protein>
    <submittedName>
        <fullName evidence="3">Gluconate:H+ symporter</fullName>
    </submittedName>
</protein>
<feature type="transmembrane region" description="Helical" evidence="2">
    <location>
        <begin position="410"/>
        <end position="428"/>
    </location>
</feature>
<feature type="transmembrane region" description="Helical" evidence="2">
    <location>
        <begin position="101"/>
        <end position="134"/>
    </location>
</feature>
<dbReference type="RefSeq" id="WP_330095138.1">
    <property type="nucleotide sequence ID" value="NZ_JAUZMY010000048.1"/>
</dbReference>
<dbReference type="Pfam" id="PF02447">
    <property type="entry name" value="GntP_permease"/>
    <property type="match status" value="1"/>
</dbReference>
<feature type="transmembrane region" description="Helical" evidence="2">
    <location>
        <begin position="257"/>
        <end position="278"/>
    </location>
</feature>
<organism evidence="3 4">
    <name type="scientific">Nocardiopsis codii</name>
    <dbReference type="NCBI Taxonomy" id="3065942"/>
    <lineage>
        <taxon>Bacteria</taxon>
        <taxon>Bacillati</taxon>
        <taxon>Actinomycetota</taxon>
        <taxon>Actinomycetes</taxon>
        <taxon>Streptosporangiales</taxon>
        <taxon>Nocardiopsidaceae</taxon>
        <taxon>Nocardiopsis</taxon>
    </lineage>
</organism>
<evidence type="ECO:0000256" key="1">
    <source>
        <dbReference type="SAM" id="MobiDB-lite"/>
    </source>
</evidence>
<dbReference type="PANTHER" id="PTHR30354">
    <property type="entry name" value="GNT FAMILY GLUCONATE TRANSPORTER"/>
    <property type="match status" value="1"/>
</dbReference>
<keyword evidence="2" id="KW-1133">Transmembrane helix</keyword>
<feature type="transmembrane region" description="Helical" evidence="2">
    <location>
        <begin position="6"/>
        <end position="23"/>
    </location>
</feature>
<keyword evidence="2" id="KW-0472">Membrane</keyword>
<dbReference type="Proteomes" id="UP001356095">
    <property type="component" value="Unassembled WGS sequence"/>
</dbReference>
<feature type="transmembrane region" description="Helical" evidence="2">
    <location>
        <begin position="141"/>
        <end position="159"/>
    </location>
</feature>
<evidence type="ECO:0000313" key="3">
    <source>
        <dbReference type="EMBL" id="MEE2041378.1"/>
    </source>
</evidence>
<dbReference type="InterPro" id="IPR003474">
    <property type="entry name" value="Glcn_transporter"/>
</dbReference>
<name>A0ABU7KGM5_9ACTN</name>